<gene>
    <name evidence="9" type="ORF">CSC94_03980</name>
</gene>
<evidence type="ECO:0000256" key="3">
    <source>
        <dbReference type="ARBA" id="ARBA00022556"/>
    </source>
</evidence>
<evidence type="ECO:0000259" key="8">
    <source>
        <dbReference type="Pfam" id="PF13720"/>
    </source>
</evidence>
<comment type="caution">
    <text evidence="9">The sequence shown here is derived from an EMBL/GenBank/DDBJ whole genome shotgun (WGS) entry which is preliminary data.</text>
</comment>
<keyword evidence="5" id="KW-0677">Repeat</keyword>
<dbReference type="GO" id="GO:0009245">
    <property type="term" value="P:lipid A biosynthetic process"/>
    <property type="evidence" value="ECO:0007669"/>
    <property type="project" value="UniProtKB-KW"/>
</dbReference>
<keyword evidence="2" id="KW-0444">Lipid biosynthesis</keyword>
<name>A0A2G1QSA3_9HYPH</name>
<dbReference type="NCBIfam" id="TIGR01852">
    <property type="entry name" value="lipid_A_lpxA"/>
    <property type="match status" value="1"/>
</dbReference>
<dbReference type="Pfam" id="PF13720">
    <property type="entry name" value="Acetyltransf_11"/>
    <property type="match status" value="1"/>
</dbReference>
<keyword evidence="3" id="KW-0441">Lipid A biosynthesis</keyword>
<keyword evidence="1" id="KW-0963">Cytoplasm</keyword>
<dbReference type="EMBL" id="PDVP01000002">
    <property type="protein sequence ID" value="PHP68372.1"/>
    <property type="molecule type" value="Genomic_DNA"/>
</dbReference>
<organism evidence="9 10">
    <name type="scientific">Zhengella mangrovi</name>
    <dbReference type="NCBI Taxonomy" id="1982044"/>
    <lineage>
        <taxon>Bacteria</taxon>
        <taxon>Pseudomonadati</taxon>
        <taxon>Pseudomonadota</taxon>
        <taxon>Alphaproteobacteria</taxon>
        <taxon>Hyphomicrobiales</taxon>
        <taxon>Notoacmeibacteraceae</taxon>
        <taxon>Zhengella</taxon>
    </lineage>
</organism>
<keyword evidence="4 9" id="KW-0808">Transferase</keyword>
<evidence type="ECO:0000313" key="9">
    <source>
        <dbReference type="EMBL" id="PHP68372.1"/>
    </source>
</evidence>
<dbReference type="SUPFAM" id="SSF51161">
    <property type="entry name" value="Trimeric LpxA-like enzymes"/>
    <property type="match status" value="1"/>
</dbReference>
<proteinExistence type="predicted"/>
<evidence type="ECO:0000256" key="6">
    <source>
        <dbReference type="ARBA" id="ARBA00023098"/>
    </source>
</evidence>
<sequence length="277" mass="29160">MGDTSIHSSAVVKGGAQLGHGVRIGPFCHVGANVVLGDNVELISGVTILGHTSLGEGCRVYPGAVLGCDPQNHAHKGGRTTLEIGRNATIREGVTMHVGSDNDRGRTTVGDDCSFLAYSHVAHDCSLGDRVTLTQGALLGGHCQVGDAAILGGMAAVHQFVRIGHHAFVGGMTGVERDLIPFGMITGNRGKLRGLNVVGMRRSGMARDEIRTVRAAYKMIFDPVTPLGANIEQARNAFPGSQAVQDIIAFMTSDARRKFVMPPVSGRTRPDDGDDED</sequence>
<evidence type="ECO:0000256" key="2">
    <source>
        <dbReference type="ARBA" id="ARBA00022516"/>
    </source>
</evidence>
<reference evidence="9 10" key="1">
    <citation type="submission" date="2017-10" db="EMBL/GenBank/DDBJ databases">
        <title>Sedimentibacterium mangrovi gen. nov., sp. nov., a novel member of family Phyllobacteriacea isolated from mangrove sediment.</title>
        <authorList>
            <person name="Liao H."/>
            <person name="Tian Y."/>
        </authorList>
    </citation>
    <scope>NUCLEOTIDE SEQUENCE [LARGE SCALE GENOMIC DNA]</scope>
    <source>
        <strain evidence="9 10">X9-2-2</strain>
    </source>
</reference>
<evidence type="ECO:0000256" key="7">
    <source>
        <dbReference type="ARBA" id="ARBA00023315"/>
    </source>
</evidence>
<dbReference type="GO" id="GO:0008780">
    <property type="term" value="F:acyl-[acyl-carrier-protein]-UDP-N-acetylglucosamine O-acyltransferase activity"/>
    <property type="evidence" value="ECO:0007669"/>
    <property type="project" value="InterPro"/>
</dbReference>
<keyword evidence="10" id="KW-1185">Reference proteome</keyword>
<dbReference type="NCBIfam" id="NF003657">
    <property type="entry name" value="PRK05289.1"/>
    <property type="match status" value="1"/>
</dbReference>
<dbReference type="AlphaFoldDB" id="A0A2G1QSA3"/>
<dbReference type="InterPro" id="IPR010137">
    <property type="entry name" value="Lipid_A_LpxA"/>
</dbReference>
<dbReference type="InterPro" id="IPR037157">
    <property type="entry name" value="Acetyltransf_C_sf"/>
</dbReference>
<dbReference type="Gene3D" id="2.160.10.10">
    <property type="entry name" value="Hexapeptide repeat proteins"/>
    <property type="match status" value="1"/>
</dbReference>
<feature type="domain" description="UDP N-acetylglucosamine O-acyltransferase C-terminal" evidence="8">
    <location>
        <begin position="178"/>
        <end position="256"/>
    </location>
</feature>
<protein>
    <submittedName>
        <fullName evidence="9">Acyl-[acyl-carrier-protein]--UDP-N-acetylglucosamine O-acyltransferase</fullName>
    </submittedName>
</protein>
<dbReference type="InterPro" id="IPR029098">
    <property type="entry name" value="Acetyltransf_C"/>
</dbReference>
<dbReference type="Proteomes" id="UP000221168">
    <property type="component" value="Unassembled WGS sequence"/>
</dbReference>
<keyword evidence="6" id="KW-0443">Lipid metabolism</keyword>
<evidence type="ECO:0000256" key="5">
    <source>
        <dbReference type="ARBA" id="ARBA00022737"/>
    </source>
</evidence>
<dbReference type="GO" id="GO:0016020">
    <property type="term" value="C:membrane"/>
    <property type="evidence" value="ECO:0007669"/>
    <property type="project" value="GOC"/>
</dbReference>
<keyword evidence="7 9" id="KW-0012">Acyltransferase</keyword>
<dbReference type="PROSITE" id="PS00101">
    <property type="entry name" value="HEXAPEP_TRANSFERASES"/>
    <property type="match status" value="1"/>
</dbReference>
<dbReference type="InterPro" id="IPR011004">
    <property type="entry name" value="Trimer_LpxA-like_sf"/>
</dbReference>
<dbReference type="PIRSF" id="PIRSF000456">
    <property type="entry name" value="UDP-GlcNAc_acltr"/>
    <property type="match status" value="1"/>
</dbReference>
<evidence type="ECO:0000256" key="1">
    <source>
        <dbReference type="ARBA" id="ARBA00022490"/>
    </source>
</evidence>
<evidence type="ECO:0000313" key="10">
    <source>
        <dbReference type="Proteomes" id="UP000221168"/>
    </source>
</evidence>
<evidence type="ECO:0000256" key="4">
    <source>
        <dbReference type="ARBA" id="ARBA00022679"/>
    </source>
</evidence>
<dbReference type="PANTHER" id="PTHR43480">
    <property type="entry name" value="ACYL-[ACYL-CARRIER-PROTEIN]--UDP-N-ACETYLGLUCOSAMINE O-ACYLTRANSFERASE"/>
    <property type="match status" value="1"/>
</dbReference>
<accession>A0A2G1QSA3</accession>
<dbReference type="OrthoDB" id="9807278at2"/>
<dbReference type="CDD" id="cd03351">
    <property type="entry name" value="LbH_UDP-GlcNAc_AT"/>
    <property type="match status" value="1"/>
</dbReference>
<dbReference type="InterPro" id="IPR018357">
    <property type="entry name" value="Hexapep_transf_CS"/>
</dbReference>
<dbReference type="PANTHER" id="PTHR43480:SF1">
    <property type="entry name" value="ACYL-[ACYL-CARRIER-PROTEIN]--UDP-N-ACETYLGLUCOSAMINE O-ACYLTRANSFERASE, MITOCHONDRIAL-RELATED"/>
    <property type="match status" value="1"/>
</dbReference>
<dbReference type="Gene3D" id="1.20.1180.10">
    <property type="entry name" value="Udp N-acetylglucosamine O-acyltransferase, C-terminal domain"/>
    <property type="match status" value="1"/>
</dbReference>